<dbReference type="RefSeq" id="WP_038483638.1">
    <property type="nucleotide sequence ID" value="NZ_CP003923.1"/>
</dbReference>
<evidence type="ECO:0000313" key="1">
    <source>
        <dbReference type="EMBL" id="AIC96047.1"/>
    </source>
</evidence>
<organism evidence="1 2">
    <name type="scientific">Shouchella lehensis G1</name>
    <dbReference type="NCBI Taxonomy" id="1246626"/>
    <lineage>
        <taxon>Bacteria</taxon>
        <taxon>Bacillati</taxon>
        <taxon>Bacillota</taxon>
        <taxon>Bacilli</taxon>
        <taxon>Bacillales</taxon>
        <taxon>Bacillaceae</taxon>
        <taxon>Shouchella</taxon>
    </lineage>
</organism>
<dbReference type="Proteomes" id="UP000027142">
    <property type="component" value="Chromosome"/>
</dbReference>
<dbReference type="AlphaFoldDB" id="A0A060M0T4"/>
<dbReference type="PATRIC" id="fig|1246626.3.peg.3489"/>
<accession>A0A060M0T4</accession>
<keyword evidence="2" id="KW-1185">Reference proteome</keyword>
<dbReference type="STRING" id="1246626.BleG1_3500"/>
<proteinExistence type="predicted"/>
<name>A0A060M0T4_9BACI</name>
<dbReference type="eggNOG" id="COG0626">
    <property type="taxonomic scope" value="Bacteria"/>
</dbReference>
<dbReference type="EMBL" id="CP003923">
    <property type="protein sequence ID" value="AIC96047.1"/>
    <property type="molecule type" value="Genomic_DNA"/>
</dbReference>
<dbReference type="KEGG" id="ble:BleG1_3500"/>
<protein>
    <submittedName>
        <fullName evidence="1">Uncharacterized protein</fullName>
    </submittedName>
</protein>
<dbReference type="OrthoDB" id="5184540at2"/>
<gene>
    <name evidence="1" type="ORF">BleG1_3500</name>
</gene>
<evidence type="ECO:0000313" key="2">
    <source>
        <dbReference type="Proteomes" id="UP000027142"/>
    </source>
</evidence>
<dbReference type="HOGENOM" id="CLU_044561_0_0_9"/>
<reference evidence="1 2" key="1">
    <citation type="journal article" date="2014" name="Gene">
        <title>A comparative genomic analysis of the alkalitolerant soil bacterium Bacillus lehensis G1.</title>
        <authorList>
            <person name="Noor Y.M."/>
            <person name="Samsulrizal N.H."/>
            <person name="Jema'on N.A."/>
            <person name="Low K.O."/>
            <person name="Ramli A.N."/>
            <person name="Alias N.I."/>
            <person name="Damis S.I."/>
            <person name="Fuzi S.F."/>
            <person name="Isa M.N."/>
            <person name="Murad A.M."/>
            <person name="Raih M.F."/>
            <person name="Bakar F.D."/>
            <person name="Najimudin N."/>
            <person name="Mahadi N.M."/>
            <person name="Illias R.M."/>
        </authorList>
    </citation>
    <scope>NUCLEOTIDE SEQUENCE [LARGE SCALE GENOMIC DNA]</scope>
    <source>
        <strain evidence="1 2">G1</strain>
    </source>
</reference>
<sequence length="460" mass="52964">MKNHLLSELDLLNCMSEDLQLDLSIEADAIENQIKANDNAFLIEQKLEELSQTIRIKWICKNIQHTSTFMRSPLQTPTTYGGTVHDFSYERNIETTSLEDKIQTSNEQICWNNTALAFSSGMATLSTLFNSLLSFYSPSQNNPLSMVCFADYFESKGLLEVIAREHLSITYADTGEIDFNGFDIIYIEPTRYDWKMNYFDTDQSFENTIEDKKKFTFIIIDSTLSQDNTTRDAILAKCKHQPFTVVMECSSGLKLHQFGLELCNFGYVNIYCRKDDADIIDSIKLKQYIKKVRTLNGSALSFESASVLDAPFIFNEIKTNHYIDRVFENNLKLKKNTRVGGLFKEISTAEKGSPFVVFQIENNDLDDYGYLMGVLDDQSKQAGALFYRGSSFGFRHHRYETIIPDNKVRKGLFKIAMGFRKGPSFEFILRFMRELSELNNMRELRTRFPAITPVSFDHLD</sequence>